<dbReference type="AlphaFoldDB" id="A0A3P6EDY7"/>
<organism evidence="1">
    <name type="scientific">Brassica oleracea</name>
    <name type="common">Wild cabbage</name>
    <dbReference type="NCBI Taxonomy" id="3712"/>
    <lineage>
        <taxon>Eukaryota</taxon>
        <taxon>Viridiplantae</taxon>
        <taxon>Streptophyta</taxon>
        <taxon>Embryophyta</taxon>
        <taxon>Tracheophyta</taxon>
        <taxon>Spermatophyta</taxon>
        <taxon>Magnoliopsida</taxon>
        <taxon>eudicotyledons</taxon>
        <taxon>Gunneridae</taxon>
        <taxon>Pentapetalae</taxon>
        <taxon>rosids</taxon>
        <taxon>malvids</taxon>
        <taxon>Brassicales</taxon>
        <taxon>Brassicaceae</taxon>
        <taxon>Brassiceae</taxon>
        <taxon>Brassica</taxon>
    </lineage>
</organism>
<name>A0A3P6EDY7_BRAOL</name>
<accession>A0A3P6EDY7</accession>
<sequence length="109" mass="12388">MFHVVSCYGTDLIKYEDLECEISMHFYRVRGRSFTRRIYGSLGRMDVLPGQLRDDEEEIPFGVECDEAFGTITLIERLIGGAMKIGAKIHHGQLFSQNAIFVETLSPTL</sequence>
<evidence type="ECO:0000313" key="1">
    <source>
        <dbReference type="EMBL" id="VDD34671.1"/>
    </source>
</evidence>
<dbReference type="EMBL" id="LR031875">
    <property type="protein sequence ID" value="VDD34671.1"/>
    <property type="molecule type" value="Genomic_DNA"/>
</dbReference>
<proteinExistence type="predicted"/>
<gene>
    <name evidence="1" type="ORF">BOLC9T59994H</name>
</gene>
<protein>
    <submittedName>
        <fullName evidence="1">Uncharacterized protein</fullName>
    </submittedName>
</protein>
<reference evidence="1" key="1">
    <citation type="submission" date="2018-11" db="EMBL/GenBank/DDBJ databases">
        <authorList>
            <consortium name="Genoscope - CEA"/>
            <person name="William W."/>
        </authorList>
    </citation>
    <scope>NUCLEOTIDE SEQUENCE</scope>
</reference>